<dbReference type="PANTHER" id="PTHR23418">
    <property type="entry name" value="ACIREDUCTONE DIOXYGENASE"/>
    <property type="match status" value="1"/>
</dbReference>
<evidence type="ECO:0000256" key="7">
    <source>
        <dbReference type="ARBA" id="ARBA00022964"/>
    </source>
</evidence>
<comment type="function">
    <text evidence="12">Catalyzes 2 different reactions between oxygen and the acireductone 1,2-dihydroxy-3-keto-5-methylthiopentene (DHK-MTPene) depending upon the metal bound in the active site. Fe-containing acireductone dioxygenase (Fe-ARD) produces formate and 2-keto-4-methylthiobutyrate (KMTB), the alpha-ketoacid precursor of methionine in the methionine recycle pathway. Ni-containing acireductone dioxygenase (Ni-ARD) produces methylthiopropionate, carbon monoxide and formate, and does not lie on the methionine recycle pathway.</text>
</comment>
<dbReference type="InterPro" id="IPR027496">
    <property type="entry name" value="ARD_euk"/>
</dbReference>
<reference evidence="13 14" key="1">
    <citation type="journal article" date="2014" name="Nat. Commun.">
        <title>Molecular traces of alternative social organization in a termite genome.</title>
        <authorList>
            <person name="Terrapon N."/>
            <person name="Li C."/>
            <person name="Robertson H.M."/>
            <person name="Ji L."/>
            <person name="Meng X."/>
            <person name="Booth W."/>
            <person name="Chen Z."/>
            <person name="Childers C.P."/>
            <person name="Glastad K.M."/>
            <person name="Gokhale K."/>
            <person name="Gowin J."/>
            <person name="Gronenberg W."/>
            <person name="Hermansen R.A."/>
            <person name="Hu H."/>
            <person name="Hunt B.G."/>
            <person name="Huylmans A.K."/>
            <person name="Khalil S.M."/>
            <person name="Mitchell R.D."/>
            <person name="Munoz-Torres M.C."/>
            <person name="Mustard J.A."/>
            <person name="Pan H."/>
            <person name="Reese J.T."/>
            <person name="Scharf M.E."/>
            <person name="Sun F."/>
            <person name="Vogel H."/>
            <person name="Xiao J."/>
            <person name="Yang W."/>
            <person name="Yang Z."/>
            <person name="Yang Z."/>
            <person name="Zhou J."/>
            <person name="Zhu J."/>
            <person name="Brent C.S."/>
            <person name="Elsik C.G."/>
            <person name="Goodisman M.A."/>
            <person name="Liberles D.A."/>
            <person name="Roe R.M."/>
            <person name="Vargo E.L."/>
            <person name="Vilcinskas A."/>
            <person name="Wang J."/>
            <person name="Bornberg-Bauer E."/>
            <person name="Korb J."/>
            <person name="Zhang G."/>
            <person name="Liebig J."/>
        </authorList>
    </citation>
    <scope>NUCLEOTIDE SEQUENCE [LARGE SCALE GENOMIC DNA]</scope>
    <source>
        <tissue evidence="13">Whole organism</tissue>
    </source>
</reference>
<dbReference type="GO" id="GO:0005634">
    <property type="term" value="C:nucleus"/>
    <property type="evidence" value="ECO:0007669"/>
    <property type="project" value="UniProtKB-SubCell"/>
</dbReference>
<dbReference type="InterPro" id="IPR014710">
    <property type="entry name" value="RmlC-like_jellyroll"/>
</dbReference>
<keyword evidence="9 12" id="KW-0408">Iron</keyword>
<feature type="binding site" evidence="12">
    <location>
        <position position="95"/>
    </location>
    <ligand>
        <name>Ni(2+)</name>
        <dbReference type="ChEBI" id="CHEBI:49786"/>
        <note>for nickel-dependent acireductone dioxygenase activity</note>
    </ligand>
</feature>
<evidence type="ECO:0000313" key="14">
    <source>
        <dbReference type="Proteomes" id="UP000027135"/>
    </source>
</evidence>
<dbReference type="GO" id="GO:0010309">
    <property type="term" value="F:acireductone dioxygenase [iron(II)-requiring] activity"/>
    <property type="evidence" value="ECO:0007669"/>
    <property type="project" value="UniProtKB-UniRule"/>
</dbReference>
<evidence type="ECO:0000256" key="2">
    <source>
        <dbReference type="ARBA" id="ARBA00004413"/>
    </source>
</evidence>
<dbReference type="EC" id="1.13.11.53" evidence="12"/>
<dbReference type="InParanoid" id="A0A067QFY6"/>
<feature type="binding site" evidence="12">
    <location>
        <position position="134"/>
    </location>
    <ligand>
        <name>Fe(2+)</name>
        <dbReference type="ChEBI" id="CHEBI:29033"/>
        <note>for iron-dependent acireductone dioxygenase activity</note>
    </ligand>
</feature>
<dbReference type="InterPro" id="IPR011051">
    <property type="entry name" value="RmlC_Cupin_sf"/>
</dbReference>
<comment type="cofactor">
    <cofactor evidence="12">
        <name>Fe(2+)</name>
        <dbReference type="ChEBI" id="CHEBI:29033"/>
    </cofactor>
    <cofactor evidence="12">
        <name>Ni(2+)</name>
        <dbReference type="ChEBI" id="CHEBI:49786"/>
    </cofactor>
    <text evidence="12">Binds either 1 Fe or Ni cation per monomer. Iron-binding promotes an acireductone dioxygenase reaction producing 2-keto-4-methylthiobutyrate, while nickel-binding promotes an acireductone dioxygenase reaction producing 3-(methylsulfanyl)propanoate.</text>
</comment>
<keyword evidence="8 12" id="KW-0560">Oxidoreductase</keyword>
<evidence type="ECO:0000256" key="8">
    <source>
        <dbReference type="ARBA" id="ARBA00023002"/>
    </source>
</evidence>
<dbReference type="UniPathway" id="UPA00904">
    <property type="reaction ID" value="UER00878"/>
</dbReference>
<evidence type="ECO:0000256" key="6">
    <source>
        <dbReference type="ARBA" id="ARBA00022723"/>
    </source>
</evidence>
<dbReference type="eggNOG" id="KOG2107">
    <property type="taxonomic scope" value="Eukaryota"/>
</dbReference>
<dbReference type="GO" id="GO:0005886">
    <property type="term" value="C:plasma membrane"/>
    <property type="evidence" value="ECO:0007669"/>
    <property type="project" value="UniProtKB-SubCell"/>
</dbReference>
<keyword evidence="6 12" id="KW-0479">Metal-binding</keyword>
<dbReference type="CDD" id="cd02232">
    <property type="entry name" value="cupin_ARD"/>
    <property type="match status" value="1"/>
</dbReference>
<dbReference type="HAMAP" id="MF_03154">
    <property type="entry name" value="Salvage_MtnD_euk"/>
    <property type="match status" value="1"/>
</dbReference>
<dbReference type="SUPFAM" id="SSF51182">
    <property type="entry name" value="RmlC-like cupins"/>
    <property type="match status" value="1"/>
</dbReference>
<accession>A0A067QFY6</accession>
<dbReference type="EC" id="1.13.11.54" evidence="12"/>
<dbReference type="OMA" id="WYMDESQ"/>
<keyword evidence="7 12" id="KW-0223">Dioxygenase</keyword>
<dbReference type="GO" id="GO:0005506">
    <property type="term" value="F:iron ion binding"/>
    <property type="evidence" value="ECO:0007669"/>
    <property type="project" value="UniProtKB-UniRule"/>
</dbReference>
<dbReference type="EMBL" id="KK853557">
    <property type="protein sequence ID" value="KDR06747.1"/>
    <property type="molecule type" value="Genomic_DNA"/>
</dbReference>
<keyword evidence="3 12" id="KW-0963">Cytoplasm</keyword>
<organism evidence="13 14">
    <name type="scientific">Zootermopsis nevadensis</name>
    <name type="common">Dampwood termite</name>
    <dbReference type="NCBI Taxonomy" id="136037"/>
    <lineage>
        <taxon>Eukaryota</taxon>
        <taxon>Metazoa</taxon>
        <taxon>Ecdysozoa</taxon>
        <taxon>Arthropoda</taxon>
        <taxon>Hexapoda</taxon>
        <taxon>Insecta</taxon>
        <taxon>Pterygota</taxon>
        <taxon>Neoptera</taxon>
        <taxon>Polyneoptera</taxon>
        <taxon>Dictyoptera</taxon>
        <taxon>Blattodea</taxon>
        <taxon>Blattoidea</taxon>
        <taxon>Termitoidae</taxon>
        <taxon>Termopsidae</taxon>
        <taxon>Zootermopsis</taxon>
    </lineage>
</organism>
<comment type="pathway">
    <text evidence="12">Amino-acid biosynthesis; L-methionine biosynthesis via salvage pathway; L-methionine from S-methyl-5-thio-alpha-D-ribose 1-phosphate: step 5/6.</text>
</comment>
<feature type="binding site" evidence="12">
    <location>
        <position position="89"/>
    </location>
    <ligand>
        <name>Ni(2+)</name>
        <dbReference type="ChEBI" id="CHEBI:49786"/>
        <note>for nickel-dependent acireductone dioxygenase activity</note>
    </ligand>
</feature>
<dbReference type="AlphaFoldDB" id="A0A067QFY6"/>
<feature type="binding site" evidence="12">
    <location>
        <position position="89"/>
    </location>
    <ligand>
        <name>Fe(2+)</name>
        <dbReference type="ChEBI" id="CHEBI:29033"/>
        <note>for iron-dependent acireductone dioxygenase activity</note>
    </ligand>
</feature>
<evidence type="ECO:0000256" key="9">
    <source>
        <dbReference type="ARBA" id="ARBA00023004"/>
    </source>
</evidence>
<dbReference type="GO" id="GO:0005737">
    <property type="term" value="C:cytoplasm"/>
    <property type="evidence" value="ECO:0007669"/>
    <property type="project" value="UniProtKB-SubCell"/>
</dbReference>
<comment type="subcellular location">
    <subcellularLocation>
        <location evidence="2">Cell membrane</location>
        <topology evidence="2">Peripheral membrane protein</topology>
        <orientation evidence="2">Cytoplasmic side</orientation>
    </subcellularLocation>
    <subcellularLocation>
        <location evidence="12">Cytoplasm</location>
    </subcellularLocation>
    <subcellularLocation>
        <location evidence="12">Nucleus</location>
    </subcellularLocation>
</comment>
<evidence type="ECO:0000256" key="4">
    <source>
        <dbReference type="ARBA" id="ARBA00022596"/>
    </source>
</evidence>
<dbReference type="Proteomes" id="UP000027135">
    <property type="component" value="Unassembled WGS sequence"/>
</dbReference>
<evidence type="ECO:0000256" key="1">
    <source>
        <dbReference type="ARBA" id="ARBA00000428"/>
    </source>
</evidence>
<evidence type="ECO:0000256" key="3">
    <source>
        <dbReference type="ARBA" id="ARBA00022490"/>
    </source>
</evidence>
<feature type="binding site" evidence="12">
    <location>
        <position position="91"/>
    </location>
    <ligand>
        <name>Ni(2+)</name>
        <dbReference type="ChEBI" id="CHEBI:49786"/>
        <note>for nickel-dependent acireductone dioxygenase activity</note>
    </ligand>
</feature>
<dbReference type="GO" id="GO:0019509">
    <property type="term" value="P:L-methionine salvage from methylthioadenosine"/>
    <property type="evidence" value="ECO:0007669"/>
    <property type="project" value="UniProtKB-UniRule"/>
</dbReference>
<dbReference type="OrthoDB" id="1867259at2759"/>
<keyword evidence="4 12" id="KW-0533">Nickel</keyword>
<keyword evidence="11 12" id="KW-0539">Nucleus</keyword>
<keyword evidence="5 12" id="KW-0028">Amino-acid biosynthesis</keyword>
<dbReference type="FunFam" id="2.60.120.10:FF:000031">
    <property type="entry name" value="1,2-dihydroxy-3-keto-5-methylthiopentene dioxygenase"/>
    <property type="match status" value="1"/>
</dbReference>
<feature type="binding site" evidence="12">
    <location>
        <position position="95"/>
    </location>
    <ligand>
        <name>Fe(2+)</name>
        <dbReference type="ChEBI" id="CHEBI:29033"/>
        <note>for iron-dependent acireductone dioxygenase activity</note>
    </ligand>
</feature>
<dbReference type="InterPro" id="IPR004313">
    <property type="entry name" value="ARD"/>
</dbReference>
<evidence type="ECO:0000256" key="11">
    <source>
        <dbReference type="ARBA" id="ARBA00023242"/>
    </source>
</evidence>
<keyword evidence="10 12" id="KW-0486">Methionine biosynthesis</keyword>
<evidence type="ECO:0000256" key="10">
    <source>
        <dbReference type="ARBA" id="ARBA00023167"/>
    </source>
</evidence>
<sequence>MVRAWYMDSSEEDQRLEHHRDPPHFIDLDELFRTTGVEYFKLNPDDPVQDEKLEKIKLDRNYTYEDQIICSKECLPNYDEKLRSFFTEHLHTDEEIRLVLEGSGYFDVRDGKDEWIRIEVVRGDMIVIPSGIYHRFTLDSKNFIKAKRFFIGEPVWTPHNRPADNMECRELYLQKLIKGF</sequence>
<name>A0A067QFY6_ZOONE</name>
<dbReference type="GO" id="GO:0016151">
    <property type="term" value="F:nickel cation binding"/>
    <property type="evidence" value="ECO:0007669"/>
    <property type="project" value="UniProtKB-UniRule"/>
</dbReference>
<gene>
    <name evidence="13" type="ORF">L798_03891</name>
</gene>
<protein>
    <recommendedName>
        <fullName evidence="12">Acireductone dioxygenase</fullName>
    </recommendedName>
    <alternativeName>
        <fullName evidence="12">Acireductone dioxygenase (Fe(2+)-requiring)</fullName>
        <shortName evidence="12">ARD'</shortName>
        <shortName evidence="12">Fe-ARD</shortName>
        <ecNumber evidence="12">1.13.11.54</ecNumber>
    </alternativeName>
    <alternativeName>
        <fullName evidence="12">Acireductone dioxygenase (Ni(2+)-requiring)</fullName>
        <shortName evidence="12">ARD</shortName>
        <shortName evidence="12">Ni-ARD</shortName>
        <ecNumber evidence="12">1.13.11.53</ecNumber>
    </alternativeName>
</protein>
<dbReference type="Gene3D" id="2.60.120.10">
    <property type="entry name" value="Jelly Rolls"/>
    <property type="match status" value="1"/>
</dbReference>
<proteinExistence type="inferred from homology"/>
<dbReference type="STRING" id="136037.A0A067QFY6"/>
<evidence type="ECO:0000256" key="12">
    <source>
        <dbReference type="HAMAP-Rule" id="MF_03154"/>
    </source>
</evidence>
<evidence type="ECO:0000313" key="13">
    <source>
        <dbReference type="EMBL" id="KDR06747.1"/>
    </source>
</evidence>
<keyword evidence="14" id="KW-1185">Reference proteome</keyword>
<dbReference type="FunCoup" id="A0A067QFY6">
    <property type="interactions" value="358"/>
</dbReference>
<evidence type="ECO:0000256" key="5">
    <source>
        <dbReference type="ARBA" id="ARBA00022605"/>
    </source>
</evidence>
<dbReference type="PANTHER" id="PTHR23418:SF0">
    <property type="entry name" value="ACIREDUCTONE DIOXYGENASE"/>
    <property type="match status" value="1"/>
</dbReference>
<comment type="similarity">
    <text evidence="12">Belongs to the acireductone dioxygenase (ARD) family.</text>
</comment>
<feature type="binding site" evidence="12">
    <location>
        <position position="91"/>
    </location>
    <ligand>
        <name>Fe(2+)</name>
        <dbReference type="ChEBI" id="CHEBI:29033"/>
        <note>for iron-dependent acireductone dioxygenase activity</note>
    </ligand>
</feature>
<comment type="catalytic activity">
    <reaction evidence="12">
        <text>1,2-dihydroxy-5-(methylsulfanyl)pent-1-en-3-one + O2 = 3-(methylsulfanyl)propanoate + CO + formate + 2 H(+)</text>
        <dbReference type="Rhea" id="RHEA:14161"/>
        <dbReference type="ChEBI" id="CHEBI:15378"/>
        <dbReference type="ChEBI" id="CHEBI:15379"/>
        <dbReference type="ChEBI" id="CHEBI:15740"/>
        <dbReference type="ChEBI" id="CHEBI:17245"/>
        <dbReference type="ChEBI" id="CHEBI:49016"/>
        <dbReference type="ChEBI" id="CHEBI:49252"/>
        <dbReference type="EC" id="1.13.11.53"/>
    </reaction>
</comment>
<feature type="binding site" evidence="12">
    <location>
        <position position="134"/>
    </location>
    <ligand>
        <name>Ni(2+)</name>
        <dbReference type="ChEBI" id="CHEBI:49786"/>
        <note>for nickel-dependent acireductone dioxygenase activity</note>
    </ligand>
</feature>
<dbReference type="GO" id="GO:0010308">
    <property type="term" value="F:acireductone dioxygenase (Ni2+-requiring) activity"/>
    <property type="evidence" value="ECO:0007669"/>
    <property type="project" value="UniProtKB-UniRule"/>
</dbReference>
<dbReference type="Pfam" id="PF03079">
    <property type="entry name" value="ARD"/>
    <property type="match status" value="1"/>
</dbReference>
<comment type="catalytic activity">
    <reaction evidence="1 12">
        <text>1,2-dihydroxy-5-(methylsulfanyl)pent-1-en-3-one + O2 = 4-methylsulfanyl-2-oxobutanoate + formate + 2 H(+)</text>
        <dbReference type="Rhea" id="RHEA:24504"/>
        <dbReference type="ChEBI" id="CHEBI:15378"/>
        <dbReference type="ChEBI" id="CHEBI:15379"/>
        <dbReference type="ChEBI" id="CHEBI:15740"/>
        <dbReference type="ChEBI" id="CHEBI:16723"/>
        <dbReference type="ChEBI" id="CHEBI:49252"/>
        <dbReference type="EC" id="1.13.11.54"/>
    </reaction>
</comment>